<dbReference type="Gene3D" id="3.40.710.10">
    <property type="entry name" value="DD-peptidase/beta-lactamase superfamily"/>
    <property type="match status" value="1"/>
</dbReference>
<dbReference type="SUPFAM" id="SSF56519">
    <property type="entry name" value="Penicillin binding protein dimerisation domain"/>
    <property type="match status" value="1"/>
</dbReference>
<dbReference type="GO" id="GO:0005886">
    <property type="term" value="C:plasma membrane"/>
    <property type="evidence" value="ECO:0007669"/>
    <property type="project" value="TreeGrafter"/>
</dbReference>
<evidence type="ECO:0000259" key="5">
    <source>
        <dbReference type="Pfam" id="PF00905"/>
    </source>
</evidence>
<keyword evidence="2" id="KW-0378">Hydrolase</keyword>
<evidence type="ECO:0000256" key="4">
    <source>
        <dbReference type="SAM" id="Phobius"/>
    </source>
</evidence>
<name>A0A368C8N5_9GAMM</name>
<keyword evidence="4" id="KW-1133">Transmembrane helix</keyword>
<keyword evidence="4" id="KW-0812">Transmembrane</keyword>
<dbReference type="InterPro" id="IPR050515">
    <property type="entry name" value="Beta-lactam/transpept"/>
</dbReference>
<evidence type="ECO:0000256" key="1">
    <source>
        <dbReference type="ARBA" id="ARBA00004370"/>
    </source>
</evidence>
<evidence type="ECO:0000259" key="6">
    <source>
        <dbReference type="Pfam" id="PF03717"/>
    </source>
</evidence>
<dbReference type="AlphaFoldDB" id="A0A368C8N5"/>
<dbReference type="InterPro" id="IPR036138">
    <property type="entry name" value="PBP_dimer_sf"/>
</dbReference>
<evidence type="ECO:0000256" key="2">
    <source>
        <dbReference type="ARBA" id="ARBA00022645"/>
    </source>
</evidence>
<proteinExistence type="predicted"/>
<evidence type="ECO:0000313" key="8">
    <source>
        <dbReference type="Proteomes" id="UP000252915"/>
    </source>
</evidence>
<dbReference type="GO" id="GO:0004180">
    <property type="term" value="F:carboxypeptidase activity"/>
    <property type="evidence" value="ECO:0007669"/>
    <property type="project" value="UniProtKB-KW"/>
</dbReference>
<comment type="subcellular location">
    <subcellularLocation>
        <location evidence="1">Membrane</location>
    </subcellularLocation>
</comment>
<dbReference type="GO" id="GO:0008658">
    <property type="term" value="F:penicillin binding"/>
    <property type="evidence" value="ECO:0007669"/>
    <property type="project" value="InterPro"/>
</dbReference>
<dbReference type="Pfam" id="PF03717">
    <property type="entry name" value="PBP_dimer"/>
    <property type="match status" value="1"/>
</dbReference>
<sequence>MKKLNYFNWRFLLIIIFLIIAVLAIFIRVIYLQVDKENFLKDWGQNQHIAFRTSAPVRGTIYDRNNVPLAITLTHYDLYALRNMKEEDFIALQEILDFEKSFNQFNLNNKKTILHRDLSSELISKIEKSSITNYEIEIRYSRHYPLGDQIAPLVGFSGKDNFGLEGIEKSYNSFLSGKEGKEKFYRNRKGQIISKAIIIDAKEPGKDLYLTIDSNIQFFTYKKLAESIKRSKAKSGSAIVLDNNTGEILAMASYPSYNPNNPYRKIQKNRALLDAYEPGSVLKPITIASAIDKGFIDIEDPIDTSPGYMSLNNYSISDVKNHGLLKSYEIITKSSQVGASMIALMLGSENIINNYKKFGFSKPININFPSSAFGEINNRSNMSDIEIANLGFGYGINASPFQIASAYSVFANEGIFKEFSLIKNDEYKYEEQIISKDTAEKILFALKDVVENGSGFRAKVKGYKVGGKTGTAHKSSKSGGYAKSIYTASFAGIAPIDKKDLTIFVSIYEPGLNEYKGGEIAAPLFAEIARDTLNYLGYFEDE</sequence>
<accession>A0A368C8N5</accession>
<dbReference type="InterPro" id="IPR001460">
    <property type="entry name" value="PCN-bd_Tpept"/>
</dbReference>
<dbReference type="PANTHER" id="PTHR30627">
    <property type="entry name" value="PEPTIDOGLYCAN D,D-TRANSPEPTIDASE"/>
    <property type="match status" value="1"/>
</dbReference>
<feature type="domain" description="Penicillin-binding protein transpeptidase" evidence="5">
    <location>
        <begin position="236"/>
        <end position="528"/>
    </location>
</feature>
<reference evidence="7 8" key="1">
    <citation type="journal article" date="2018" name="Microbiome">
        <title>Fine metagenomic profile of the Mediterranean stratified and mixed water columns revealed by assembly and recruitment.</title>
        <authorList>
            <person name="Haro-Moreno J.M."/>
            <person name="Lopez-Perez M."/>
            <person name="De La Torre J.R."/>
            <person name="Picazo A."/>
            <person name="Camacho A."/>
            <person name="Rodriguez-Valera F."/>
        </authorList>
    </citation>
    <scope>NUCLEOTIDE SEQUENCE [LARGE SCALE GENOMIC DNA]</scope>
    <source>
        <strain evidence="7">MED-G78</strain>
    </source>
</reference>
<gene>
    <name evidence="7" type="ORF">DBW92_00580</name>
</gene>
<dbReference type="Gene3D" id="3.90.1310.10">
    <property type="entry name" value="Penicillin-binding protein 2a (Domain 2)"/>
    <property type="match status" value="1"/>
</dbReference>
<keyword evidence="3 4" id="KW-0472">Membrane</keyword>
<feature type="domain" description="Penicillin-binding protein dimerisation" evidence="6">
    <location>
        <begin position="55"/>
        <end position="195"/>
    </location>
</feature>
<keyword evidence="2" id="KW-0645">Protease</keyword>
<keyword evidence="2" id="KW-0121">Carboxypeptidase</keyword>
<organism evidence="7 8">
    <name type="scientific">SAR86 cluster bacterium</name>
    <dbReference type="NCBI Taxonomy" id="2030880"/>
    <lineage>
        <taxon>Bacteria</taxon>
        <taxon>Pseudomonadati</taxon>
        <taxon>Pseudomonadota</taxon>
        <taxon>Gammaproteobacteria</taxon>
        <taxon>SAR86 cluster</taxon>
    </lineage>
</organism>
<evidence type="ECO:0000313" key="7">
    <source>
        <dbReference type="EMBL" id="RCL45467.1"/>
    </source>
</evidence>
<dbReference type="GO" id="GO:0071555">
    <property type="term" value="P:cell wall organization"/>
    <property type="evidence" value="ECO:0007669"/>
    <property type="project" value="TreeGrafter"/>
</dbReference>
<dbReference type="Pfam" id="PF00905">
    <property type="entry name" value="Transpeptidase"/>
    <property type="match status" value="1"/>
</dbReference>
<evidence type="ECO:0000256" key="3">
    <source>
        <dbReference type="ARBA" id="ARBA00023136"/>
    </source>
</evidence>
<comment type="caution">
    <text evidence="7">The sequence shown here is derived from an EMBL/GenBank/DDBJ whole genome shotgun (WGS) entry which is preliminary data.</text>
</comment>
<dbReference type="PANTHER" id="PTHR30627:SF1">
    <property type="entry name" value="PEPTIDOGLYCAN D,D-TRANSPEPTIDASE FTSI"/>
    <property type="match status" value="1"/>
</dbReference>
<feature type="transmembrane region" description="Helical" evidence="4">
    <location>
        <begin position="12"/>
        <end position="31"/>
    </location>
</feature>
<protein>
    <submittedName>
        <fullName evidence="7">Penicillin-binding protein 2</fullName>
    </submittedName>
</protein>
<dbReference type="Proteomes" id="UP000252915">
    <property type="component" value="Unassembled WGS sequence"/>
</dbReference>
<dbReference type="SUPFAM" id="SSF56601">
    <property type="entry name" value="beta-lactamase/transpeptidase-like"/>
    <property type="match status" value="1"/>
</dbReference>
<dbReference type="EMBL" id="QOPI01000002">
    <property type="protein sequence ID" value="RCL45467.1"/>
    <property type="molecule type" value="Genomic_DNA"/>
</dbReference>
<dbReference type="InterPro" id="IPR012338">
    <property type="entry name" value="Beta-lactam/transpept-like"/>
</dbReference>
<dbReference type="InterPro" id="IPR005311">
    <property type="entry name" value="PBP_dimer"/>
</dbReference>
<dbReference type="Gene3D" id="3.30.450.330">
    <property type="match status" value="1"/>
</dbReference>